<dbReference type="eggNOG" id="COG3182">
    <property type="taxonomic scope" value="Bacteria"/>
</dbReference>
<accession>A0A024QBM2</accession>
<evidence type="ECO:0000313" key="2">
    <source>
        <dbReference type="Proteomes" id="UP000028875"/>
    </source>
</evidence>
<comment type="caution">
    <text evidence="1">The sequence shown here is derived from an EMBL/GenBank/DDBJ whole genome shotgun (WGS) entry which is preliminary data.</text>
</comment>
<sequence length="117" mass="13167">MNSDKSNHHHSIQVQYLMEKIEKQQIAKPYSIVYPIGDDGVYTVSKGSNTGVTGLDVSPYQEKTNYFDQYSGNLIAQVGYNDYGILKKWFTWGIPLHGGHLFGWPNKLINVLVCIGS</sequence>
<dbReference type="Pfam" id="PF03929">
    <property type="entry name" value="PepSY_TM"/>
    <property type="match status" value="1"/>
</dbReference>
<name>A0A024QBM2_9BACI</name>
<proteinExistence type="predicted"/>
<reference evidence="1 2" key="1">
    <citation type="submission" date="2014-03" db="EMBL/GenBank/DDBJ databases">
        <authorList>
            <person name="Urmite Genomes U."/>
        </authorList>
    </citation>
    <scope>NUCLEOTIDE SEQUENCE [LARGE SCALE GENOMIC DNA]</scope>
    <source>
        <strain evidence="1 2">Vm-5</strain>
    </source>
</reference>
<protein>
    <submittedName>
        <fullName evidence="1">Putative iron-regulated membrane protein</fullName>
    </submittedName>
</protein>
<dbReference type="STRING" id="1462526.BN990_01979"/>
<dbReference type="PANTHER" id="PTHR34219:SF1">
    <property type="entry name" value="PEPSY DOMAIN-CONTAINING PROTEIN"/>
    <property type="match status" value="1"/>
</dbReference>
<reference evidence="2" key="2">
    <citation type="submission" date="2014-05" db="EMBL/GenBank/DDBJ databases">
        <title>Draft genome sequence of Virgibacillus massiliensis Vm-5.</title>
        <authorList>
            <person name="Khelaifia S."/>
            <person name="Croce O."/>
            <person name="Lagier J.C."/>
            <person name="Raoult D."/>
        </authorList>
    </citation>
    <scope>NUCLEOTIDE SEQUENCE [LARGE SCALE GENOMIC DNA]</scope>
    <source>
        <strain evidence="2">Vm-5</strain>
    </source>
</reference>
<dbReference type="PANTHER" id="PTHR34219">
    <property type="entry name" value="IRON-REGULATED INNER MEMBRANE PROTEIN-RELATED"/>
    <property type="match status" value="1"/>
</dbReference>
<gene>
    <name evidence="1" type="ORF">BN990_01979</name>
</gene>
<dbReference type="Proteomes" id="UP000028875">
    <property type="component" value="Unassembled WGS sequence"/>
</dbReference>
<organism evidence="1 2">
    <name type="scientific">Virgibacillus massiliensis</name>
    <dbReference type="NCBI Taxonomy" id="1462526"/>
    <lineage>
        <taxon>Bacteria</taxon>
        <taxon>Bacillati</taxon>
        <taxon>Bacillota</taxon>
        <taxon>Bacilli</taxon>
        <taxon>Bacillales</taxon>
        <taxon>Bacillaceae</taxon>
        <taxon>Virgibacillus</taxon>
    </lineage>
</organism>
<dbReference type="RefSeq" id="WP_370457742.1">
    <property type="nucleotide sequence ID" value="NZ_BNER01000002.1"/>
</dbReference>
<dbReference type="AlphaFoldDB" id="A0A024QBM2"/>
<keyword evidence="2" id="KW-1185">Reference proteome</keyword>
<dbReference type="EMBL" id="CCDP010000001">
    <property type="protein sequence ID" value="CDQ39667.1"/>
    <property type="molecule type" value="Genomic_DNA"/>
</dbReference>
<dbReference type="InterPro" id="IPR005625">
    <property type="entry name" value="PepSY-ass_TM"/>
</dbReference>
<evidence type="ECO:0000313" key="1">
    <source>
        <dbReference type="EMBL" id="CDQ39667.1"/>
    </source>
</evidence>